<evidence type="ECO:0000313" key="1">
    <source>
        <dbReference type="EMBL" id="CDW77082.1"/>
    </source>
</evidence>
<keyword evidence="2" id="KW-1185">Reference proteome</keyword>
<dbReference type="AlphaFoldDB" id="A0A078A4I8"/>
<evidence type="ECO:0000313" key="2">
    <source>
        <dbReference type="Proteomes" id="UP000039865"/>
    </source>
</evidence>
<name>A0A078A4I8_STYLE</name>
<accession>A0A078A4I8</accession>
<dbReference type="InParanoid" id="A0A078A4I8"/>
<sequence length="165" mass="20042">MTIYYLCTGSTKYNQENANVIARENKHIELPKEYNKIQTLFDKMIQLEAQNRPSASQLKEDLMKFIDEESPIFQNYQSSLLTHLMNQRKSKLQKLEEEYEKQIQRNFKREVIMQNSDYQKEFQLLERSQFNEDEEEKKDIEIYNAQQDQINMYHCCMNRMAMQNE</sequence>
<dbReference type="Gene3D" id="1.10.510.10">
    <property type="entry name" value="Transferase(Phosphotransferase) domain 1"/>
    <property type="match status" value="1"/>
</dbReference>
<dbReference type="EMBL" id="CCKQ01005822">
    <property type="protein sequence ID" value="CDW77082.1"/>
    <property type="molecule type" value="Genomic_DNA"/>
</dbReference>
<reference evidence="1 2" key="1">
    <citation type="submission" date="2014-06" db="EMBL/GenBank/DDBJ databases">
        <authorList>
            <person name="Swart Estienne"/>
        </authorList>
    </citation>
    <scope>NUCLEOTIDE SEQUENCE [LARGE SCALE GENOMIC DNA]</scope>
    <source>
        <strain evidence="1 2">130c</strain>
    </source>
</reference>
<organism evidence="1 2">
    <name type="scientific">Stylonychia lemnae</name>
    <name type="common">Ciliate</name>
    <dbReference type="NCBI Taxonomy" id="5949"/>
    <lineage>
        <taxon>Eukaryota</taxon>
        <taxon>Sar</taxon>
        <taxon>Alveolata</taxon>
        <taxon>Ciliophora</taxon>
        <taxon>Intramacronucleata</taxon>
        <taxon>Spirotrichea</taxon>
        <taxon>Stichotrichia</taxon>
        <taxon>Sporadotrichida</taxon>
        <taxon>Oxytrichidae</taxon>
        <taxon>Stylonychinae</taxon>
        <taxon>Stylonychia</taxon>
    </lineage>
</organism>
<gene>
    <name evidence="1" type="primary">Contig14510.g15459</name>
    <name evidence="1" type="ORF">STYLEM_6050</name>
</gene>
<proteinExistence type="predicted"/>
<dbReference type="Proteomes" id="UP000039865">
    <property type="component" value="Unassembled WGS sequence"/>
</dbReference>
<protein>
    <submittedName>
        <fullName evidence="1">Uncharacterized protein</fullName>
    </submittedName>
</protein>